<dbReference type="Pfam" id="PF00400">
    <property type="entry name" value="WD40"/>
    <property type="match status" value="5"/>
</dbReference>
<dbReference type="STRING" id="303698.A0A1V6T9W4"/>
<dbReference type="InterPro" id="IPR015943">
    <property type="entry name" value="WD40/YVTN_repeat-like_dom_sf"/>
</dbReference>
<name>A0A1V6T9W4_9EURO</name>
<evidence type="ECO:0000256" key="1">
    <source>
        <dbReference type="ARBA" id="ARBA00022574"/>
    </source>
</evidence>
<keyword evidence="6" id="KW-1185">Reference proteome</keyword>
<feature type="repeat" description="WD" evidence="3">
    <location>
        <begin position="358"/>
        <end position="399"/>
    </location>
</feature>
<dbReference type="InterPro" id="IPR032847">
    <property type="entry name" value="PRPF17"/>
</dbReference>
<feature type="repeat" description="WD" evidence="3">
    <location>
        <begin position="314"/>
        <end position="356"/>
    </location>
</feature>
<dbReference type="PANTHER" id="PTHR43979:SF1">
    <property type="entry name" value="PRE-MRNA-PROCESSING FACTOR 17"/>
    <property type="match status" value="1"/>
</dbReference>
<dbReference type="GO" id="GO:0000398">
    <property type="term" value="P:mRNA splicing, via spliceosome"/>
    <property type="evidence" value="ECO:0007669"/>
    <property type="project" value="InterPro"/>
</dbReference>
<dbReference type="GO" id="GO:0071013">
    <property type="term" value="C:catalytic step 2 spliceosome"/>
    <property type="evidence" value="ECO:0007669"/>
    <property type="project" value="InterPro"/>
</dbReference>
<dbReference type="InterPro" id="IPR019775">
    <property type="entry name" value="WD40_repeat_CS"/>
</dbReference>
<dbReference type="SMART" id="SM00320">
    <property type="entry name" value="WD40"/>
    <property type="match status" value="5"/>
</dbReference>
<dbReference type="GO" id="GO:0003729">
    <property type="term" value="F:mRNA binding"/>
    <property type="evidence" value="ECO:0007669"/>
    <property type="project" value="TreeGrafter"/>
</dbReference>
<dbReference type="OrthoDB" id="10257301at2759"/>
<dbReference type="InterPro" id="IPR001680">
    <property type="entry name" value="WD40_rpt"/>
</dbReference>
<sequence length="612" mass="68352">MSALLGAGYDSSDDDSVPKSSATTATKIVAAPEVNTEVWSPDSSPTPLLEIRIQLCILDDQIRLTTRQDQAHMQMTLANTSSQALTYNATYDDMMRPAQGPINPFKPAGPGNGIKRKNVPTGFAEEASISESTFSAQHRTFQSLGYTRNPTLPDQFVGNMDNVEQFGGRDVVQMKPTKEKSAAWRAKRQRKGDSSIVEGDGAYLGPWAKYQNDQQFDQYEVGEGDDYELASDEEFVEEEDETLATAAPMPAMSKEATDYEGDSSKVETTEFHGSQEFDYQGRTYMHVPQDLDVDLRKEVGSIKNYVPKKLVHTWKSHTKPITSLRFFPNHGHLLLSSAADGKAKLWDVYHSRELLRTFSGHNKAITDTDFHPTGKTFLTGSFDRNIKLWDTEYGKCIGRFTTGKTPHVVRFNPGAEHSHEFLAGMSDKKIVQFDTRSGELVQEYDHHLAAVNTITFVDDNRRFITTSDDKSLRAWEYGIPVPIKFIAEPYMFALTRAAPHPNGKYVAFQSGDNQIVVYGATDKFRQNRKKSFRGHNTSGYGIDLKVSPDGQFIVSGDSAGFACFWDWKTGKMYHKIQAGGKEGGAVTCLDWHPQETSKVVTGGLDGIIRYWD</sequence>
<dbReference type="CDD" id="cd00200">
    <property type="entry name" value="WD40"/>
    <property type="match status" value="1"/>
</dbReference>
<feature type="repeat" description="WD" evidence="3">
    <location>
        <begin position="444"/>
        <end position="476"/>
    </location>
</feature>
<dbReference type="Proteomes" id="UP000191285">
    <property type="component" value="Unassembled WGS sequence"/>
</dbReference>
<dbReference type="PROSITE" id="PS50082">
    <property type="entry name" value="WD_REPEATS_2"/>
    <property type="match status" value="4"/>
</dbReference>
<evidence type="ECO:0000256" key="2">
    <source>
        <dbReference type="ARBA" id="ARBA00022737"/>
    </source>
</evidence>
<dbReference type="SUPFAM" id="SSF50978">
    <property type="entry name" value="WD40 repeat-like"/>
    <property type="match status" value="1"/>
</dbReference>
<organism evidence="5 6">
    <name type="scientific">Penicillium steckii</name>
    <dbReference type="NCBI Taxonomy" id="303698"/>
    <lineage>
        <taxon>Eukaryota</taxon>
        <taxon>Fungi</taxon>
        <taxon>Dikarya</taxon>
        <taxon>Ascomycota</taxon>
        <taxon>Pezizomycotina</taxon>
        <taxon>Eurotiomycetes</taxon>
        <taxon>Eurotiomycetidae</taxon>
        <taxon>Eurotiales</taxon>
        <taxon>Aspergillaceae</taxon>
        <taxon>Penicillium</taxon>
    </lineage>
</organism>
<comment type="caution">
    <text evidence="5">The sequence shown here is derived from an EMBL/GenBank/DDBJ whole genome shotgun (WGS) entry which is preliminary data.</text>
</comment>
<keyword evidence="1 3" id="KW-0853">WD repeat</keyword>
<accession>A0A1V6T9W4</accession>
<feature type="repeat" description="WD" evidence="3">
    <location>
        <begin position="586"/>
        <end position="612"/>
    </location>
</feature>
<dbReference type="EMBL" id="MLKD01000010">
    <property type="protein sequence ID" value="OQE22453.1"/>
    <property type="molecule type" value="Genomic_DNA"/>
</dbReference>
<proteinExistence type="predicted"/>
<dbReference type="FunFam" id="2.130.10.10:FF:000191">
    <property type="entry name" value="mRNA splicing factor"/>
    <property type="match status" value="1"/>
</dbReference>
<reference evidence="6" key="1">
    <citation type="journal article" date="2017" name="Nat. Microbiol.">
        <title>Global analysis of biosynthetic gene clusters reveals vast potential of secondary metabolite production in Penicillium species.</title>
        <authorList>
            <person name="Nielsen J.C."/>
            <person name="Grijseels S."/>
            <person name="Prigent S."/>
            <person name="Ji B."/>
            <person name="Dainat J."/>
            <person name="Nielsen K.F."/>
            <person name="Frisvad J.C."/>
            <person name="Workman M."/>
            <person name="Nielsen J."/>
        </authorList>
    </citation>
    <scope>NUCLEOTIDE SEQUENCE [LARGE SCALE GENOMIC DNA]</scope>
    <source>
        <strain evidence="6">IBT 24891</strain>
    </source>
</reference>
<dbReference type="PRINTS" id="PR00320">
    <property type="entry name" value="GPROTEINBRPT"/>
</dbReference>
<feature type="region of interest" description="Disordered" evidence="4">
    <location>
        <begin position="1"/>
        <end position="21"/>
    </location>
</feature>
<dbReference type="Gene3D" id="2.130.10.10">
    <property type="entry name" value="YVTN repeat-like/Quinoprotein amine dehydrogenase"/>
    <property type="match status" value="1"/>
</dbReference>
<evidence type="ECO:0000313" key="5">
    <source>
        <dbReference type="EMBL" id="OQE22453.1"/>
    </source>
</evidence>
<gene>
    <name evidence="5" type="ORF">PENSTE_c010G02309</name>
</gene>
<protein>
    <submittedName>
        <fullName evidence="5">Uncharacterized protein</fullName>
    </submittedName>
</protein>
<dbReference type="PANTHER" id="PTHR43979">
    <property type="entry name" value="PRE-MRNA-PROCESSING FACTOR 17"/>
    <property type="match status" value="1"/>
</dbReference>
<dbReference type="PROSITE" id="PS50294">
    <property type="entry name" value="WD_REPEATS_REGION"/>
    <property type="match status" value="4"/>
</dbReference>
<dbReference type="AlphaFoldDB" id="A0A1V6T9W4"/>
<evidence type="ECO:0000256" key="4">
    <source>
        <dbReference type="SAM" id="MobiDB-lite"/>
    </source>
</evidence>
<keyword evidence="2" id="KW-0677">Repeat</keyword>
<evidence type="ECO:0000256" key="3">
    <source>
        <dbReference type="PROSITE-ProRule" id="PRU00221"/>
    </source>
</evidence>
<dbReference type="InterPro" id="IPR036322">
    <property type="entry name" value="WD40_repeat_dom_sf"/>
</dbReference>
<dbReference type="PROSITE" id="PS00678">
    <property type="entry name" value="WD_REPEATS_1"/>
    <property type="match status" value="1"/>
</dbReference>
<evidence type="ECO:0000313" key="6">
    <source>
        <dbReference type="Proteomes" id="UP000191285"/>
    </source>
</evidence>
<dbReference type="InterPro" id="IPR020472">
    <property type="entry name" value="WD40_PAC1"/>
</dbReference>